<feature type="chain" id="PRO_5043120043" evidence="1">
    <location>
        <begin position="23"/>
        <end position="557"/>
    </location>
</feature>
<dbReference type="Gene3D" id="3.10.105.10">
    <property type="entry name" value="Dipeptide-binding Protein, Domain 3"/>
    <property type="match status" value="1"/>
</dbReference>
<organism evidence="3 4">
    <name type="scientific">Corynebacterium kutscheri</name>
    <dbReference type="NCBI Taxonomy" id="35755"/>
    <lineage>
        <taxon>Bacteria</taxon>
        <taxon>Bacillati</taxon>
        <taxon>Actinomycetota</taxon>
        <taxon>Actinomycetes</taxon>
        <taxon>Mycobacteriales</taxon>
        <taxon>Corynebacteriaceae</taxon>
        <taxon>Corynebacterium</taxon>
    </lineage>
</organism>
<gene>
    <name evidence="3" type="ORF">UL82_07830</name>
</gene>
<dbReference type="SUPFAM" id="SSF53850">
    <property type="entry name" value="Periplasmic binding protein-like II"/>
    <property type="match status" value="1"/>
</dbReference>
<evidence type="ECO:0000259" key="2">
    <source>
        <dbReference type="Pfam" id="PF00496"/>
    </source>
</evidence>
<dbReference type="Gene3D" id="3.40.190.10">
    <property type="entry name" value="Periplasmic binding protein-like II"/>
    <property type="match status" value="1"/>
</dbReference>
<keyword evidence="4" id="KW-1185">Reference proteome</keyword>
<accession>A0A0F6R0G5</accession>
<dbReference type="PANTHER" id="PTHR30290">
    <property type="entry name" value="PERIPLASMIC BINDING COMPONENT OF ABC TRANSPORTER"/>
    <property type="match status" value="1"/>
</dbReference>
<dbReference type="Gene3D" id="3.90.76.10">
    <property type="entry name" value="Dipeptide-binding Protein, Domain 1"/>
    <property type="match status" value="1"/>
</dbReference>
<evidence type="ECO:0000313" key="4">
    <source>
        <dbReference type="Proteomes" id="UP000033457"/>
    </source>
</evidence>
<dbReference type="PANTHER" id="PTHR30290:SF65">
    <property type="entry name" value="MONOACYL PHOSPHATIDYLINOSITOL TETRAMANNOSIDE-BINDING PROTEIN LPQW-RELATED"/>
    <property type="match status" value="1"/>
</dbReference>
<reference evidence="3 4" key="1">
    <citation type="journal article" date="2015" name="Genome Announc.">
        <title>Complete Genome Sequence of Corynebacterium kutscheri DSM 20755, a Corynebacterial Type Strain with Remarkably Low G+C Content of Chromosomal DNA.</title>
        <authorList>
            <person name="Ruckert C."/>
            <person name="Albersmeier A."/>
            <person name="Winkler A."/>
            <person name="Tauch A."/>
        </authorList>
    </citation>
    <scope>NUCLEOTIDE SEQUENCE [LARGE SCALE GENOMIC DNA]</scope>
    <source>
        <strain evidence="3 4">DSM 20755</strain>
    </source>
</reference>
<dbReference type="STRING" id="35755.UL82_07830"/>
<evidence type="ECO:0000313" key="3">
    <source>
        <dbReference type="EMBL" id="AKE41727.1"/>
    </source>
</evidence>
<dbReference type="EMBL" id="CP011312">
    <property type="protein sequence ID" value="AKE41727.1"/>
    <property type="molecule type" value="Genomic_DNA"/>
</dbReference>
<dbReference type="Proteomes" id="UP000033457">
    <property type="component" value="Chromosome"/>
</dbReference>
<evidence type="ECO:0000256" key="1">
    <source>
        <dbReference type="SAM" id="SignalP"/>
    </source>
</evidence>
<dbReference type="PROSITE" id="PS51257">
    <property type="entry name" value="PROKAR_LIPOPROTEIN"/>
    <property type="match status" value="1"/>
</dbReference>
<name>A0A0F6R0G5_9CORY</name>
<dbReference type="HOGENOM" id="CLU_027950_0_0_11"/>
<dbReference type="CDD" id="cd08501">
    <property type="entry name" value="PBP2_Lpqw"/>
    <property type="match status" value="1"/>
</dbReference>
<protein>
    <submittedName>
        <fullName evidence="3">Extracellular solute-binding protein, family 5</fullName>
    </submittedName>
</protein>
<keyword evidence="1" id="KW-0732">Signal</keyword>
<dbReference type="AlphaFoldDB" id="A0A0F6R0G5"/>
<dbReference type="GO" id="GO:0015833">
    <property type="term" value="P:peptide transport"/>
    <property type="evidence" value="ECO:0007669"/>
    <property type="project" value="TreeGrafter"/>
</dbReference>
<sequence>MMCRVLIPLVSCSLLVACSANPGPAPIEEASTETTTSTPKAVEEKKLSHISVGIDPIEAGYNPHLLIDDSRFTRTLSELVLPSAFIGGELNRDLLSIAAIEPETSNQASSLMGAQTIRYEITNEAQWSDGTPITVSDFEYLWQQITTNPGTLNHALYRKIDAIRSTNGGKTVFVDLTEPIANWQQLFTHLIPSHLVRGQSFTLALSEGIPASGARYSIGNIDRQRGVMTLNRNDRFWGKQPAKTEQLIFRELRSTTQAVAMIENGQLGFIDITPTQTAQLAFELIPGAQIRQETTDRVLSMHFNAALDAEIREQLIKMIDRVRVAHIASGRTENLGIQYPDTAQEAEISVPTTSITLGVDPSNATAAVAARTIRDMLVQKNILVRLIEMPISQLFQRKDLAAVIAWMPHNELGQFQCRESVNHTATTSISTSSRYLENILEEDQPSHASSVVTESVLPSSSTAVPEEEQLLTTYGGTNLTGFCSAHVDQAINNYLLGELDAEQLAVELSTPRSLILPLLGDVHLEVLGESIIGPTEELSSWPYGLTSIQTWSTREQS</sequence>
<dbReference type="GO" id="GO:1904680">
    <property type="term" value="F:peptide transmembrane transporter activity"/>
    <property type="evidence" value="ECO:0007669"/>
    <property type="project" value="TreeGrafter"/>
</dbReference>
<dbReference type="KEGG" id="cku:UL82_07830"/>
<feature type="signal peptide" evidence="1">
    <location>
        <begin position="1"/>
        <end position="22"/>
    </location>
</feature>
<dbReference type="Pfam" id="PF00496">
    <property type="entry name" value="SBP_bac_5"/>
    <property type="match status" value="1"/>
</dbReference>
<dbReference type="InterPro" id="IPR000914">
    <property type="entry name" value="SBP_5_dom"/>
</dbReference>
<feature type="domain" description="Solute-binding protein family 5" evidence="2">
    <location>
        <begin position="114"/>
        <end position="328"/>
    </location>
</feature>
<proteinExistence type="predicted"/>
<dbReference type="InterPro" id="IPR039424">
    <property type="entry name" value="SBP_5"/>
</dbReference>